<gene>
    <name evidence="1" type="ORF">COF81_02420</name>
</gene>
<dbReference type="Gene3D" id="3.90.1140.10">
    <property type="entry name" value="Cyclic phosphodiesterase"/>
    <property type="match status" value="1"/>
</dbReference>
<protein>
    <recommendedName>
        <fullName evidence="3">2'-5' RNA ligase family protein</fullName>
    </recommendedName>
</protein>
<proteinExistence type="predicted"/>
<dbReference type="SUPFAM" id="SSF55144">
    <property type="entry name" value="LigT-like"/>
    <property type="match status" value="1"/>
</dbReference>
<dbReference type="RefSeq" id="WP_097786797.1">
    <property type="nucleotide sequence ID" value="NZ_JANIOB010000007.1"/>
</dbReference>
<sequence length="182" mass="21321">MYAVIATFDERFSKHVKEIREGLTDIVHNEGLEPHITLADYHALDLEAYRHELEKFTESVERFLVEFSSVGTFPTNGTIFLAPTVTRRLLELHQSFHNHFTDFHDQPQSYYVPEKWVPHCTIANRLEWEQFVRVMEFVYKGFSVQTVVIESLKLIKVNYENGNPVSCNIVAEYNLKRVEISI</sequence>
<dbReference type="EMBL" id="NUTL01000012">
    <property type="protein sequence ID" value="PHF04127.1"/>
    <property type="molecule type" value="Genomic_DNA"/>
</dbReference>
<dbReference type="InterPro" id="IPR009097">
    <property type="entry name" value="Cyclic_Pdiesterase"/>
</dbReference>
<evidence type="ECO:0000313" key="1">
    <source>
        <dbReference type="EMBL" id="PHF04127.1"/>
    </source>
</evidence>
<name>A0ABD6TCH7_9BACI</name>
<dbReference type="Pfam" id="PF13563">
    <property type="entry name" value="2_5_RNA_ligase2"/>
    <property type="match status" value="1"/>
</dbReference>
<organism evidence="1 2">
    <name type="scientific">Bacillus pseudomycoides</name>
    <dbReference type="NCBI Taxonomy" id="64104"/>
    <lineage>
        <taxon>Bacteria</taxon>
        <taxon>Bacillati</taxon>
        <taxon>Bacillota</taxon>
        <taxon>Bacilli</taxon>
        <taxon>Bacillales</taxon>
        <taxon>Bacillaceae</taxon>
        <taxon>Bacillus</taxon>
        <taxon>Bacillus cereus group</taxon>
    </lineage>
</organism>
<evidence type="ECO:0000313" key="2">
    <source>
        <dbReference type="Proteomes" id="UP000221918"/>
    </source>
</evidence>
<dbReference type="Proteomes" id="UP000221918">
    <property type="component" value="Unassembled WGS sequence"/>
</dbReference>
<reference evidence="1 2" key="1">
    <citation type="submission" date="2017-09" db="EMBL/GenBank/DDBJ databases">
        <title>Large-scale bioinformatics analysis of Bacillus genomes uncovers conserved roles of natural products in bacterial physiology.</title>
        <authorList>
            <consortium name="Agbiome Team Llc"/>
            <person name="Bleich R.M."/>
            <person name="Grubbs K.J."/>
            <person name="Santa Maria K.C."/>
            <person name="Allen S.E."/>
            <person name="Farag S."/>
            <person name="Shank E.A."/>
            <person name="Bowers A."/>
        </authorList>
    </citation>
    <scope>NUCLEOTIDE SEQUENCE [LARGE SCALE GENOMIC DNA]</scope>
    <source>
        <strain evidence="1 2">AFS037265</strain>
    </source>
</reference>
<dbReference type="AlphaFoldDB" id="A0ABD6TCH7"/>
<dbReference type="PANTHER" id="PTHR36039">
    <property type="match status" value="1"/>
</dbReference>
<accession>A0ABD6TCH7</accession>
<comment type="caution">
    <text evidence="1">The sequence shown here is derived from an EMBL/GenBank/DDBJ whole genome shotgun (WGS) entry which is preliminary data.</text>
</comment>
<dbReference type="PANTHER" id="PTHR36039:SF2">
    <property type="entry name" value="RNA LIGASE_CYCLIC NUCLEOTIDE PHOSPHODIESTERASE FAMILY PROTEIN"/>
    <property type="match status" value="1"/>
</dbReference>
<evidence type="ECO:0008006" key="3">
    <source>
        <dbReference type="Google" id="ProtNLM"/>
    </source>
</evidence>